<evidence type="ECO:0000313" key="2">
    <source>
        <dbReference type="Proteomes" id="UP000034107"/>
    </source>
</evidence>
<dbReference type="Proteomes" id="UP000034107">
    <property type="component" value="Unassembled WGS sequence"/>
</dbReference>
<organism evidence="1 2">
    <name type="scientific">Candidatus Nomurabacteria bacterium GW2011_GWA1_46_11</name>
    <dbReference type="NCBI Taxonomy" id="1618732"/>
    <lineage>
        <taxon>Bacteria</taxon>
        <taxon>Candidatus Nomuraibacteriota</taxon>
    </lineage>
</organism>
<dbReference type="EMBL" id="LCLS01000013">
    <property type="protein sequence ID" value="KKU21735.1"/>
    <property type="molecule type" value="Genomic_DNA"/>
</dbReference>
<dbReference type="PATRIC" id="fig|1618732.3.peg.556"/>
<dbReference type="PANTHER" id="PTHR28055">
    <property type="entry name" value="ALTERED INHERITANCE OF MITOCHONDRIA PROTEIN 41, MITOCHONDRIAL"/>
    <property type="match status" value="1"/>
</dbReference>
<reference evidence="1 2" key="1">
    <citation type="journal article" date="2015" name="Nature">
        <title>rRNA introns, odd ribosomes, and small enigmatic genomes across a large radiation of phyla.</title>
        <authorList>
            <person name="Brown C.T."/>
            <person name="Hug L.A."/>
            <person name="Thomas B.C."/>
            <person name="Sharon I."/>
            <person name="Castelle C.J."/>
            <person name="Singh A."/>
            <person name="Wilkins M.J."/>
            <person name="Williams K.H."/>
            <person name="Banfield J.F."/>
        </authorList>
    </citation>
    <scope>NUCLEOTIDE SEQUENCE [LARGE SCALE GENOMIC DNA]</scope>
</reference>
<gene>
    <name evidence="1" type="ORF">UX31_C0013G0009</name>
</gene>
<dbReference type="AlphaFoldDB" id="A0A0G1RLC7"/>
<dbReference type="PANTHER" id="PTHR28055:SF1">
    <property type="entry name" value="ALTERED INHERITANCE OF MITOCHONDRIA PROTEIN 41, MITOCHONDRIAL"/>
    <property type="match status" value="1"/>
</dbReference>
<dbReference type="GO" id="GO:0016884">
    <property type="term" value="F:carbon-nitrogen ligase activity, with glutamine as amido-N-donor"/>
    <property type="evidence" value="ECO:0007669"/>
    <property type="project" value="InterPro"/>
</dbReference>
<dbReference type="Gene3D" id="1.10.1510.10">
    <property type="entry name" value="Uncharacterised protein YqeY/AIM41 PF09424, N-terminal domain"/>
    <property type="match status" value="1"/>
</dbReference>
<evidence type="ECO:0008006" key="3">
    <source>
        <dbReference type="Google" id="ProtNLM"/>
    </source>
</evidence>
<proteinExistence type="predicted"/>
<comment type="caution">
    <text evidence="1">The sequence shown here is derived from an EMBL/GenBank/DDBJ whole genome shotgun (WGS) entry which is preliminary data.</text>
</comment>
<evidence type="ECO:0000313" key="1">
    <source>
        <dbReference type="EMBL" id="KKU21735.1"/>
    </source>
</evidence>
<protein>
    <recommendedName>
        <fullName evidence="3">GatB/YqeY domain-containing protein</fullName>
    </recommendedName>
</protein>
<dbReference type="Gene3D" id="1.10.10.410">
    <property type="match status" value="1"/>
</dbReference>
<dbReference type="InterPro" id="IPR003789">
    <property type="entry name" value="Asn/Gln_tRNA_amidoTrase-B-like"/>
</dbReference>
<dbReference type="SUPFAM" id="SSF89095">
    <property type="entry name" value="GatB/YqeY motif"/>
    <property type="match status" value="1"/>
</dbReference>
<dbReference type="InterPro" id="IPR019004">
    <property type="entry name" value="YqeY/Aim41"/>
</dbReference>
<dbReference type="InterPro" id="IPR042184">
    <property type="entry name" value="YqeY/Aim41_N"/>
</dbReference>
<sequence>MGLLAKLQEDLKIALKGGNSEVAGTIRMLQAAIHNEHIAKGKEKEFTDEDIMAVLRKEAKKRRESADIFASAGRAELASKEEGELTLIKGYLPPELSDAEVDALVAEVIAAGGSEFGKVMGAVMAKVAGRAESGRVSAAVKKALGE</sequence>
<accession>A0A0G1RLC7</accession>
<dbReference type="InterPro" id="IPR023168">
    <property type="entry name" value="GatB_Yqey_C_2"/>
</dbReference>
<dbReference type="Pfam" id="PF09424">
    <property type="entry name" value="YqeY"/>
    <property type="match status" value="1"/>
</dbReference>
<name>A0A0G1RLC7_9BACT</name>